<keyword evidence="2" id="KW-1185">Reference proteome</keyword>
<organism evidence="1 2">
    <name type="scientific">Flavobacterium swingsii</name>
    <dbReference type="NCBI Taxonomy" id="498292"/>
    <lineage>
        <taxon>Bacteria</taxon>
        <taxon>Pseudomonadati</taxon>
        <taxon>Bacteroidota</taxon>
        <taxon>Flavobacteriia</taxon>
        <taxon>Flavobacteriales</taxon>
        <taxon>Flavobacteriaceae</taxon>
        <taxon>Flavobacterium</taxon>
    </lineage>
</organism>
<sequence>MKINLFITILLIITSFQQDKIAGKYRDNFGSEFTFKSDSTYEYNAASHFTGFWSKGKWKVNNDTIFFKAVPSYDTLRIVGRRDSLILSRTKTPQLISANSIKEIFWPKSSGIQDVYSGKLFFQDNRLYEIKNNGKLITKKKTRSDRIDGENLTRGIQKYPNKTYAKQRLCYHNDIKTKKHKIHNEFCAFLFINLKIFNSN</sequence>
<evidence type="ECO:0000313" key="2">
    <source>
        <dbReference type="Proteomes" id="UP000199604"/>
    </source>
</evidence>
<dbReference type="AlphaFoldDB" id="A0A1I0W6P2"/>
<name>A0A1I0W6P2_9FLAO</name>
<dbReference type="EMBL" id="FOJT01000002">
    <property type="protein sequence ID" value="SFA84241.1"/>
    <property type="molecule type" value="Genomic_DNA"/>
</dbReference>
<dbReference type="RefSeq" id="WP_091473777.1">
    <property type="nucleotide sequence ID" value="NZ_FOJT01000002.1"/>
</dbReference>
<reference evidence="2" key="1">
    <citation type="submission" date="2016-10" db="EMBL/GenBank/DDBJ databases">
        <authorList>
            <person name="Varghese N."/>
            <person name="Submissions S."/>
        </authorList>
    </citation>
    <scope>NUCLEOTIDE SEQUENCE [LARGE SCALE GENOMIC DNA]</scope>
    <source>
        <strain evidence="2">DSM 21789</strain>
    </source>
</reference>
<proteinExistence type="predicted"/>
<gene>
    <name evidence="1" type="ORF">SAMN05660845_0580</name>
</gene>
<dbReference type="Proteomes" id="UP000199604">
    <property type="component" value="Unassembled WGS sequence"/>
</dbReference>
<evidence type="ECO:0000313" key="1">
    <source>
        <dbReference type="EMBL" id="SFA84241.1"/>
    </source>
</evidence>
<protein>
    <submittedName>
        <fullName evidence="1">Uncharacterized protein</fullName>
    </submittedName>
</protein>
<dbReference type="OrthoDB" id="764655at2"/>
<accession>A0A1I0W6P2</accession>